<dbReference type="InterPro" id="IPR029057">
    <property type="entry name" value="PRTase-like"/>
</dbReference>
<keyword evidence="7 14" id="KW-0328">Glycosyltransferase</keyword>
<dbReference type="SUPFAM" id="SSF53271">
    <property type="entry name" value="PRTase-like"/>
    <property type="match status" value="1"/>
</dbReference>
<dbReference type="GO" id="GO:0032264">
    <property type="term" value="P:IMP salvage"/>
    <property type="evidence" value="ECO:0007669"/>
    <property type="project" value="TreeGrafter"/>
</dbReference>
<dbReference type="EC" id="2.4.2.8" evidence="5"/>
<proteinExistence type="inferred from homology"/>
<evidence type="ECO:0000256" key="2">
    <source>
        <dbReference type="ARBA" id="ARBA00004496"/>
    </source>
</evidence>
<dbReference type="Proteomes" id="UP000263012">
    <property type="component" value="Chromosome"/>
</dbReference>
<dbReference type="NCBIfam" id="TIGR01203">
    <property type="entry name" value="HGPRTase"/>
    <property type="match status" value="1"/>
</dbReference>
<dbReference type="GO" id="GO:0005829">
    <property type="term" value="C:cytosol"/>
    <property type="evidence" value="ECO:0007669"/>
    <property type="project" value="TreeGrafter"/>
</dbReference>
<dbReference type="GO" id="GO:0000166">
    <property type="term" value="F:nucleotide binding"/>
    <property type="evidence" value="ECO:0007669"/>
    <property type="project" value="UniProtKB-KW"/>
</dbReference>
<dbReference type="AlphaFoldDB" id="A0A343TNC2"/>
<comment type="cofactor">
    <cofactor evidence="1">
        <name>Mg(2+)</name>
        <dbReference type="ChEBI" id="CHEBI:18420"/>
    </cofactor>
</comment>
<evidence type="ECO:0000256" key="10">
    <source>
        <dbReference type="ARBA" id="ARBA00022726"/>
    </source>
</evidence>
<evidence type="ECO:0000256" key="4">
    <source>
        <dbReference type="ARBA" id="ARBA00008391"/>
    </source>
</evidence>
<evidence type="ECO:0000313" key="15">
    <source>
        <dbReference type="Proteomes" id="UP000263012"/>
    </source>
</evidence>
<dbReference type="InterPro" id="IPR005904">
    <property type="entry name" value="Hxn_phspho_trans"/>
</dbReference>
<dbReference type="GO" id="GO:0006178">
    <property type="term" value="P:guanine salvage"/>
    <property type="evidence" value="ECO:0007669"/>
    <property type="project" value="TreeGrafter"/>
</dbReference>
<dbReference type="EMBL" id="CP025066">
    <property type="protein sequence ID" value="AUX10594.1"/>
    <property type="molecule type" value="Genomic_DNA"/>
</dbReference>
<dbReference type="PANTHER" id="PTHR43340">
    <property type="entry name" value="HYPOXANTHINE-GUANINE PHOSPHORIBOSYLTRANSFERASE"/>
    <property type="match status" value="1"/>
</dbReference>
<dbReference type="OrthoDB" id="359414at2157"/>
<dbReference type="CDD" id="cd06223">
    <property type="entry name" value="PRTases_typeI"/>
    <property type="match status" value="1"/>
</dbReference>
<evidence type="ECO:0000256" key="6">
    <source>
        <dbReference type="ARBA" id="ARBA00022490"/>
    </source>
</evidence>
<organism evidence="14 15">
    <name type="scientific">Halalkaliarchaeum desulfuricum</name>
    <dbReference type="NCBI Taxonomy" id="2055893"/>
    <lineage>
        <taxon>Archaea</taxon>
        <taxon>Methanobacteriati</taxon>
        <taxon>Methanobacteriota</taxon>
        <taxon>Stenosarchaea group</taxon>
        <taxon>Halobacteria</taxon>
        <taxon>Halobacteriales</taxon>
        <taxon>Haloferacaceae</taxon>
        <taxon>Halalkaliarchaeum</taxon>
    </lineage>
</organism>
<evidence type="ECO:0000256" key="3">
    <source>
        <dbReference type="ARBA" id="ARBA00004669"/>
    </source>
</evidence>
<comment type="similarity">
    <text evidence="4">Belongs to the purine/pyrimidine phosphoribosyltransferase family.</text>
</comment>
<dbReference type="GeneID" id="37879344"/>
<keyword evidence="6" id="KW-0963">Cytoplasm</keyword>
<evidence type="ECO:0000256" key="12">
    <source>
        <dbReference type="ARBA" id="ARBA00022842"/>
    </source>
</evidence>
<evidence type="ECO:0000256" key="7">
    <source>
        <dbReference type="ARBA" id="ARBA00022676"/>
    </source>
</evidence>
<dbReference type="InterPro" id="IPR000836">
    <property type="entry name" value="PRTase_dom"/>
</dbReference>
<dbReference type="GO" id="GO:0032263">
    <property type="term" value="P:GMP salvage"/>
    <property type="evidence" value="ECO:0007669"/>
    <property type="project" value="TreeGrafter"/>
</dbReference>
<evidence type="ECO:0000313" key="14">
    <source>
        <dbReference type="EMBL" id="AUX10594.1"/>
    </source>
</evidence>
<dbReference type="Gene3D" id="3.40.50.2020">
    <property type="match status" value="1"/>
</dbReference>
<dbReference type="PANTHER" id="PTHR43340:SF1">
    <property type="entry name" value="HYPOXANTHINE PHOSPHORIBOSYLTRANSFERASE"/>
    <property type="match status" value="1"/>
</dbReference>
<keyword evidence="10" id="KW-0660">Purine salvage</keyword>
<evidence type="ECO:0000256" key="1">
    <source>
        <dbReference type="ARBA" id="ARBA00001946"/>
    </source>
</evidence>
<dbReference type="InterPro" id="IPR050408">
    <property type="entry name" value="HGPRT"/>
</dbReference>
<name>A0A343TNC2_9EURY</name>
<protein>
    <recommendedName>
        <fullName evidence="5">hypoxanthine phosphoribosyltransferase</fullName>
        <ecNumber evidence="5">2.4.2.8</ecNumber>
    </recommendedName>
</protein>
<keyword evidence="15" id="KW-1185">Reference proteome</keyword>
<dbReference type="GO" id="GO:0004422">
    <property type="term" value="F:hypoxanthine phosphoribosyltransferase activity"/>
    <property type="evidence" value="ECO:0007669"/>
    <property type="project" value="InterPro"/>
</dbReference>
<dbReference type="Pfam" id="PF00156">
    <property type="entry name" value="Pribosyltran"/>
    <property type="match status" value="1"/>
</dbReference>
<comment type="subcellular location">
    <subcellularLocation>
        <location evidence="2">Cytoplasm</location>
    </subcellularLocation>
</comment>
<gene>
    <name evidence="14" type="primary">hprT</name>
    <name evidence="14" type="ORF">AArcSl_2983</name>
</gene>
<evidence type="ECO:0000259" key="13">
    <source>
        <dbReference type="Pfam" id="PF00156"/>
    </source>
</evidence>
<evidence type="ECO:0000256" key="9">
    <source>
        <dbReference type="ARBA" id="ARBA00022723"/>
    </source>
</evidence>
<sequence length="205" mass="23360">MTELPIDVRNRELRTADQFGIKETYQSDLEGVLIPRAEIEDCVAQLGSEISAEYHSNPDFYPICVLKGAIRFFVDLLREVDLGVPYSEGVVHSSRYHAGPTTDTPTVQFFHEEQIEGKDVLLVEDILDEGYTLATLRDRIEEFDPSSIRIVTLFDKTVNREVAVDSAFTGFTVPDEFFIGYGLDYDEQYRDLRHLGVLDPEIFRG</sequence>
<evidence type="ECO:0000256" key="11">
    <source>
        <dbReference type="ARBA" id="ARBA00022741"/>
    </source>
</evidence>
<comment type="pathway">
    <text evidence="3">Purine metabolism; IMP biosynthesis via salvage pathway; IMP from hypoxanthine: step 1/1.</text>
</comment>
<evidence type="ECO:0000256" key="5">
    <source>
        <dbReference type="ARBA" id="ARBA00011895"/>
    </source>
</evidence>
<dbReference type="GO" id="GO:0046100">
    <property type="term" value="P:hypoxanthine metabolic process"/>
    <property type="evidence" value="ECO:0007669"/>
    <property type="project" value="TreeGrafter"/>
</dbReference>
<keyword evidence="11" id="KW-0547">Nucleotide-binding</keyword>
<feature type="domain" description="Phosphoribosyltransferase" evidence="13">
    <location>
        <begin position="40"/>
        <end position="185"/>
    </location>
</feature>
<dbReference type="GO" id="GO:0000287">
    <property type="term" value="F:magnesium ion binding"/>
    <property type="evidence" value="ECO:0007669"/>
    <property type="project" value="TreeGrafter"/>
</dbReference>
<evidence type="ECO:0000256" key="8">
    <source>
        <dbReference type="ARBA" id="ARBA00022679"/>
    </source>
</evidence>
<dbReference type="RefSeq" id="WP_119821046.1">
    <property type="nucleotide sequence ID" value="NZ_CP025066.1"/>
</dbReference>
<dbReference type="GO" id="GO:0006166">
    <property type="term" value="P:purine ribonucleoside salvage"/>
    <property type="evidence" value="ECO:0007669"/>
    <property type="project" value="UniProtKB-KW"/>
</dbReference>
<keyword evidence="12" id="KW-0460">Magnesium</keyword>
<keyword evidence="9" id="KW-0479">Metal-binding</keyword>
<reference evidence="15" key="1">
    <citation type="submission" date="2017-11" db="EMBL/GenBank/DDBJ databases">
        <title>Phenotypic and genomic properties of facultatively anaerobic sulfur-reducing natronoarchaea from hypersaline soda lakes.</title>
        <authorList>
            <person name="Sorokin D.Y."/>
            <person name="Kublanov I.V."/>
            <person name="Roman P."/>
            <person name="Sinninghe Damste J.S."/>
            <person name="Golyshin P.N."/>
            <person name="Rojo D."/>
            <person name="Ciordia S."/>
            <person name="Mena M.D.C."/>
            <person name="Ferrer M."/>
            <person name="Messina E."/>
            <person name="Smedile F."/>
            <person name="La Spada G."/>
            <person name="La Cono V."/>
            <person name="Yakimov M.M."/>
        </authorList>
    </citation>
    <scope>NUCLEOTIDE SEQUENCE [LARGE SCALE GENOMIC DNA]</scope>
    <source>
        <strain evidence="15">AArc-Sl</strain>
    </source>
</reference>
<accession>A0A343TNC2</accession>
<dbReference type="KEGG" id="hdf:AArcSl_2983"/>
<keyword evidence="8 14" id="KW-0808">Transferase</keyword>